<evidence type="ECO:0000313" key="2">
    <source>
        <dbReference type="Proteomes" id="UP000062973"/>
    </source>
</evidence>
<gene>
    <name evidence="1" type="ORF">AMETH_5341</name>
</gene>
<keyword evidence="2" id="KW-1185">Reference proteome</keyword>
<dbReference type="EMBL" id="CP009110">
    <property type="protein sequence ID" value="AIJ25433.1"/>
    <property type="molecule type" value="Genomic_DNA"/>
</dbReference>
<dbReference type="AlphaFoldDB" id="A0A076MXJ2"/>
<sequence>MLTTDQLRDLVDSWMIHMEAENLARNTRHSYRVSVDQYLDRSCSRR</sequence>
<evidence type="ECO:0008006" key="3">
    <source>
        <dbReference type="Google" id="ProtNLM"/>
    </source>
</evidence>
<evidence type="ECO:0000313" key="1">
    <source>
        <dbReference type="EMBL" id="AIJ25433.1"/>
    </source>
</evidence>
<dbReference type="PATRIC" id="fig|1068978.7.peg.5733"/>
<dbReference type="Proteomes" id="UP000062973">
    <property type="component" value="Chromosome"/>
</dbReference>
<dbReference type="KEGG" id="amq:AMETH_5341"/>
<name>A0A076MXJ2_AMYME</name>
<dbReference type="HOGENOM" id="CLU_3179409_0_0_11"/>
<protein>
    <recommendedName>
        <fullName evidence="3">Integrase</fullName>
    </recommendedName>
</protein>
<reference evidence="1 2" key="1">
    <citation type="submission" date="2014-07" db="EMBL/GenBank/DDBJ databases">
        <title>Whole Genome Sequence of the Amycolatopsis methanolica 239.</title>
        <authorList>
            <person name="Tang B."/>
        </authorList>
    </citation>
    <scope>NUCLEOTIDE SEQUENCE [LARGE SCALE GENOMIC DNA]</scope>
    <source>
        <strain evidence="1 2">239</strain>
    </source>
</reference>
<accession>A0A076MXJ2</accession>
<organism evidence="1 2">
    <name type="scientific">Amycolatopsis methanolica 239</name>
    <dbReference type="NCBI Taxonomy" id="1068978"/>
    <lineage>
        <taxon>Bacteria</taxon>
        <taxon>Bacillati</taxon>
        <taxon>Actinomycetota</taxon>
        <taxon>Actinomycetes</taxon>
        <taxon>Pseudonocardiales</taxon>
        <taxon>Pseudonocardiaceae</taxon>
        <taxon>Amycolatopsis</taxon>
        <taxon>Amycolatopsis methanolica group</taxon>
    </lineage>
</organism>
<proteinExistence type="predicted"/>